<comment type="caution">
    <text evidence="4">The sequence shown here is derived from an EMBL/GenBank/DDBJ whole genome shotgun (WGS) entry which is preliminary data.</text>
</comment>
<evidence type="ECO:0000256" key="1">
    <source>
        <dbReference type="ARBA" id="ARBA00022884"/>
    </source>
</evidence>
<name>A0AAW1WBK4_RUBAR</name>
<dbReference type="InterPro" id="IPR000504">
    <property type="entry name" value="RRM_dom"/>
</dbReference>
<protein>
    <recommendedName>
        <fullName evidence="3">RRM domain-containing protein</fullName>
    </recommendedName>
</protein>
<sequence>MALLRRIPSLSYSSLIPPAILISCRGLTTKLFVGGLSFYTTEKGLSEAFSQYGQVVEAQVVSDRVSDRSKGFGFVTFASQDEAHKAVEEMNGKALNGRVIFVDYAKHKSDYGGGVPIARGPPEPKNDS</sequence>
<accession>A0AAW1WBK4</accession>
<dbReference type="FunFam" id="3.30.70.330:FF:000905">
    <property type="entry name" value="RNA-binding family protein"/>
    <property type="match status" value="1"/>
</dbReference>
<dbReference type="Pfam" id="PF00076">
    <property type="entry name" value="RRM_1"/>
    <property type="match status" value="1"/>
</dbReference>
<proteinExistence type="predicted"/>
<dbReference type="InterPro" id="IPR052462">
    <property type="entry name" value="SLIRP/GR-RBP-like"/>
</dbReference>
<reference evidence="4 5" key="1">
    <citation type="journal article" date="2023" name="G3 (Bethesda)">
        <title>A chromosome-length genome assembly and annotation of blackberry (Rubus argutus, cv. 'Hillquist').</title>
        <authorList>
            <person name="Bruna T."/>
            <person name="Aryal R."/>
            <person name="Dudchenko O."/>
            <person name="Sargent D.J."/>
            <person name="Mead D."/>
            <person name="Buti M."/>
            <person name="Cavallini A."/>
            <person name="Hytonen T."/>
            <person name="Andres J."/>
            <person name="Pham M."/>
            <person name="Weisz D."/>
            <person name="Mascagni F."/>
            <person name="Usai G."/>
            <person name="Natali L."/>
            <person name="Bassil N."/>
            <person name="Fernandez G.E."/>
            <person name="Lomsadze A."/>
            <person name="Armour M."/>
            <person name="Olukolu B."/>
            <person name="Poorten T."/>
            <person name="Britton C."/>
            <person name="Davik J."/>
            <person name="Ashrafi H."/>
            <person name="Aiden E.L."/>
            <person name="Borodovsky M."/>
            <person name="Worthington M."/>
        </authorList>
    </citation>
    <scope>NUCLEOTIDE SEQUENCE [LARGE SCALE GENOMIC DNA]</scope>
    <source>
        <strain evidence="4">PI 553951</strain>
    </source>
</reference>
<feature type="domain" description="RRM" evidence="3">
    <location>
        <begin position="29"/>
        <end position="107"/>
    </location>
</feature>
<evidence type="ECO:0000256" key="2">
    <source>
        <dbReference type="PROSITE-ProRule" id="PRU00176"/>
    </source>
</evidence>
<dbReference type="Proteomes" id="UP001457282">
    <property type="component" value="Unassembled WGS sequence"/>
</dbReference>
<dbReference type="EMBL" id="JBEDUW010000006">
    <property type="protein sequence ID" value="KAK9921364.1"/>
    <property type="molecule type" value="Genomic_DNA"/>
</dbReference>
<dbReference type="InterPro" id="IPR035979">
    <property type="entry name" value="RBD_domain_sf"/>
</dbReference>
<keyword evidence="5" id="KW-1185">Reference proteome</keyword>
<dbReference type="PROSITE" id="PS50102">
    <property type="entry name" value="RRM"/>
    <property type="match status" value="1"/>
</dbReference>
<dbReference type="SMART" id="SM00360">
    <property type="entry name" value="RRM"/>
    <property type="match status" value="1"/>
</dbReference>
<organism evidence="4 5">
    <name type="scientific">Rubus argutus</name>
    <name type="common">Southern blackberry</name>
    <dbReference type="NCBI Taxonomy" id="59490"/>
    <lineage>
        <taxon>Eukaryota</taxon>
        <taxon>Viridiplantae</taxon>
        <taxon>Streptophyta</taxon>
        <taxon>Embryophyta</taxon>
        <taxon>Tracheophyta</taxon>
        <taxon>Spermatophyta</taxon>
        <taxon>Magnoliopsida</taxon>
        <taxon>eudicotyledons</taxon>
        <taxon>Gunneridae</taxon>
        <taxon>Pentapetalae</taxon>
        <taxon>rosids</taxon>
        <taxon>fabids</taxon>
        <taxon>Rosales</taxon>
        <taxon>Rosaceae</taxon>
        <taxon>Rosoideae</taxon>
        <taxon>Rosoideae incertae sedis</taxon>
        <taxon>Rubus</taxon>
    </lineage>
</organism>
<dbReference type="AlphaFoldDB" id="A0AAW1WBK4"/>
<keyword evidence="1 2" id="KW-0694">RNA-binding</keyword>
<dbReference type="PROSITE" id="PS51257">
    <property type="entry name" value="PROKAR_LIPOPROTEIN"/>
    <property type="match status" value="1"/>
</dbReference>
<evidence type="ECO:0000313" key="5">
    <source>
        <dbReference type="Proteomes" id="UP001457282"/>
    </source>
</evidence>
<dbReference type="GO" id="GO:0003723">
    <property type="term" value="F:RNA binding"/>
    <property type="evidence" value="ECO:0007669"/>
    <property type="project" value="UniProtKB-UniRule"/>
</dbReference>
<evidence type="ECO:0000313" key="4">
    <source>
        <dbReference type="EMBL" id="KAK9921364.1"/>
    </source>
</evidence>
<dbReference type="InterPro" id="IPR012677">
    <property type="entry name" value="Nucleotide-bd_a/b_plait_sf"/>
</dbReference>
<gene>
    <name evidence="4" type="ORF">M0R45_029875</name>
</gene>
<evidence type="ECO:0000259" key="3">
    <source>
        <dbReference type="PROSITE" id="PS50102"/>
    </source>
</evidence>
<dbReference type="PANTHER" id="PTHR48027">
    <property type="entry name" value="HETEROGENEOUS NUCLEAR RIBONUCLEOPROTEIN 87F-RELATED"/>
    <property type="match status" value="1"/>
</dbReference>
<dbReference type="SUPFAM" id="SSF54928">
    <property type="entry name" value="RNA-binding domain, RBD"/>
    <property type="match status" value="1"/>
</dbReference>
<dbReference type="Gene3D" id="3.30.70.330">
    <property type="match status" value="1"/>
</dbReference>